<reference evidence="10 11" key="1">
    <citation type="submission" date="2016-05" db="EMBL/GenBank/DDBJ databases">
        <title>Nuclear genome of Blastocystis sp. subtype 1 NandII.</title>
        <authorList>
            <person name="Gentekaki E."/>
            <person name="Curtis B."/>
            <person name="Stairs C."/>
            <person name="Eme L."/>
            <person name="Herman E."/>
            <person name="Klimes V."/>
            <person name="Arias M.C."/>
            <person name="Elias M."/>
            <person name="Hilliou F."/>
            <person name="Klute M."/>
            <person name="Malik S.-B."/>
            <person name="Pightling A."/>
            <person name="Rachubinski R."/>
            <person name="Salas D."/>
            <person name="Schlacht A."/>
            <person name="Suga H."/>
            <person name="Archibald J."/>
            <person name="Ball S.G."/>
            <person name="Clark G."/>
            <person name="Dacks J."/>
            <person name="Van Der Giezen M."/>
            <person name="Tsaousis A."/>
            <person name="Roger A."/>
        </authorList>
    </citation>
    <scope>NUCLEOTIDE SEQUENCE [LARGE SCALE GENOMIC DNA]</scope>
    <source>
        <strain evidence="11">ATCC 50177 / NandII</strain>
    </source>
</reference>
<evidence type="ECO:0000256" key="8">
    <source>
        <dbReference type="ARBA" id="ARBA00022833"/>
    </source>
</evidence>
<dbReference type="EMBL" id="LXWW01000023">
    <property type="protein sequence ID" value="OAO17636.1"/>
    <property type="molecule type" value="Genomic_DNA"/>
</dbReference>
<protein>
    <submittedName>
        <fullName evidence="10">Ribonuclease Z</fullName>
    </submittedName>
</protein>
<evidence type="ECO:0000256" key="6">
    <source>
        <dbReference type="ARBA" id="ARBA00022759"/>
    </source>
</evidence>
<evidence type="ECO:0000256" key="5">
    <source>
        <dbReference type="ARBA" id="ARBA00022723"/>
    </source>
</evidence>
<proteinExistence type="inferred from homology"/>
<evidence type="ECO:0000313" key="11">
    <source>
        <dbReference type="Proteomes" id="UP000078348"/>
    </source>
</evidence>
<organism evidence="10 11">
    <name type="scientific">Blastocystis sp. subtype 1 (strain ATCC 50177 / NandII)</name>
    <dbReference type="NCBI Taxonomy" id="478820"/>
    <lineage>
        <taxon>Eukaryota</taxon>
        <taxon>Sar</taxon>
        <taxon>Stramenopiles</taxon>
        <taxon>Bigyra</taxon>
        <taxon>Opalozoa</taxon>
        <taxon>Opalinata</taxon>
        <taxon>Blastocystidae</taxon>
        <taxon>Blastocystis</taxon>
    </lineage>
</organism>
<dbReference type="InterPro" id="IPR013471">
    <property type="entry name" value="RNase_Z/BN"/>
</dbReference>
<dbReference type="InterPro" id="IPR036866">
    <property type="entry name" value="RibonucZ/Hydroxyglut_hydro"/>
</dbReference>
<dbReference type="STRING" id="478820.A0A196SN13"/>
<keyword evidence="11" id="KW-1185">Reference proteome</keyword>
<evidence type="ECO:0000256" key="3">
    <source>
        <dbReference type="ARBA" id="ARBA00022694"/>
    </source>
</evidence>
<evidence type="ECO:0000256" key="1">
    <source>
        <dbReference type="ARBA" id="ARBA00001947"/>
    </source>
</evidence>
<keyword evidence="3" id="KW-0819">tRNA processing</keyword>
<evidence type="ECO:0000256" key="4">
    <source>
        <dbReference type="ARBA" id="ARBA00022722"/>
    </source>
</evidence>
<dbReference type="Pfam" id="PF12706">
    <property type="entry name" value="Lactamase_B_2"/>
    <property type="match status" value="2"/>
</dbReference>
<dbReference type="HAMAP" id="MF_01818">
    <property type="entry name" value="RNase_Z_BN"/>
    <property type="match status" value="1"/>
</dbReference>
<dbReference type="Gene3D" id="3.60.15.10">
    <property type="entry name" value="Ribonuclease Z/Hydroxyacylglutathione hydrolase-like"/>
    <property type="match status" value="1"/>
</dbReference>
<evidence type="ECO:0000256" key="7">
    <source>
        <dbReference type="ARBA" id="ARBA00022801"/>
    </source>
</evidence>
<dbReference type="CDD" id="cd07717">
    <property type="entry name" value="RNaseZ_ZiPD-like_MBL-fold"/>
    <property type="match status" value="1"/>
</dbReference>
<evidence type="ECO:0000256" key="2">
    <source>
        <dbReference type="ARBA" id="ARBA00011738"/>
    </source>
</evidence>
<dbReference type="OrthoDB" id="527344at2759"/>
<sequence>MPSSAVLQFLGTSAQRSTLFRATQSLALQLQYENAVGDWLFDCGELTTYHINQLKQREKRHNNGRARLLKTTRISKIFITHMHGDHVYGLPTLLSDIGMGRAQGNSKMDQPIDIYGPPTLSQYLKTVFQLTGAKCNFPCRIHELFAGEHDPRLSALDSSSTRIQYDDKRMSVEPVFPGSDGHWHLFSGPLGSVDAGRVFHGVECFGYVYTSPPPNRKLDKDRVATVFNEKGTDWVEMGITLSDVLKRLYSNSEVVFLDGTRINPTDPAFFTASSEGTKRVAILGDTCDASEMRPLLEGCDVMVHEATVAGLKREQVNEERVRASGHSTIRMACEFARSCNVRRLLLTHFSARYSSQHEAEMKQLAVAAFGSSNVALASDFFSEVVL</sequence>
<dbReference type="GO" id="GO:0046872">
    <property type="term" value="F:metal ion binding"/>
    <property type="evidence" value="ECO:0007669"/>
    <property type="project" value="UniProtKB-KW"/>
</dbReference>
<evidence type="ECO:0000259" key="9">
    <source>
        <dbReference type="Pfam" id="PF12706"/>
    </source>
</evidence>
<feature type="domain" description="Metallo-beta-lactamase" evidence="9">
    <location>
        <begin position="56"/>
        <end position="148"/>
    </location>
</feature>
<name>A0A196SN13_BLAHN</name>
<dbReference type="GO" id="GO:0005634">
    <property type="term" value="C:nucleus"/>
    <property type="evidence" value="ECO:0007669"/>
    <property type="project" value="TreeGrafter"/>
</dbReference>
<dbReference type="InterPro" id="IPR001279">
    <property type="entry name" value="Metallo-B-lactamas"/>
</dbReference>
<feature type="domain" description="Metallo-beta-lactamase" evidence="9">
    <location>
        <begin position="259"/>
        <end position="349"/>
    </location>
</feature>
<dbReference type="SUPFAM" id="SSF56281">
    <property type="entry name" value="Metallo-hydrolase/oxidoreductase"/>
    <property type="match status" value="1"/>
</dbReference>
<accession>A0A196SN13</accession>
<keyword evidence="8" id="KW-0862">Zinc</keyword>
<dbReference type="PANTHER" id="PTHR46018">
    <property type="entry name" value="ZINC PHOSPHODIESTERASE ELAC PROTEIN 1"/>
    <property type="match status" value="1"/>
</dbReference>
<dbReference type="Proteomes" id="UP000078348">
    <property type="component" value="Unassembled WGS sequence"/>
</dbReference>
<keyword evidence="4" id="KW-0540">Nuclease</keyword>
<comment type="cofactor">
    <cofactor evidence="1">
        <name>Zn(2+)</name>
        <dbReference type="ChEBI" id="CHEBI:29105"/>
    </cofactor>
</comment>
<evidence type="ECO:0000313" key="10">
    <source>
        <dbReference type="EMBL" id="OAO17636.1"/>
    </source>
</evidence>
<keyword evidence="5" id="KW-0479">Metal-binding</keyword>
<comment type="subunit">
    <text evidence="2">Homodimer.</text>
</comment>
<keyword evidence="6" id="KW-0255">Endonuclease</keyword>
<comment type="caution">
    <text evidence="10">The sequence shown here is derived from an EMBL/GenBank/DDBJ whole genome shotgun (WGS) entry which is preliminary data.</text>
</comment>
<dbReference type="PANTHER" id="PTHR46018:SF2">
    <property type="entry name" value="ZINC PHOSPHODIESTERASE ELAC PROTEIN 1"/>
    <property type="match status" value="1"/>
</dbReference>
<keyword evidence="7" id="KW-0378">Hydrolase</keyword>
<dbReference type="GO" id="GO:0042781">
    <property type="term" value="F:3'-tRNA processing endoribonuclease activity"/>
    <property type="evidence" value="ECO:0007669"/>
    <property type="project" value="TreeGrafter"/>
</dbReference>
<dbReference type="AlphaFoldDB" id="A0A196SN13"/>
<gene>
    <name evidence="10" type="ORF">AV274_0660</name>
</gene>